<sequence>MTLRDVMGRQALPIGNPDRFFAVGGYQIVPKTMVGAVDDLKPPLDAAFSQELQDFLFAWHLLRRKRRDVQLYIEGKSGDRKKAQIAMALEWASLAHPDTGKSAYDGKAGNSASMAADDVGRALDEARARFGNAQSSGLDYETSWELAVFGEKKREPWNESAGSEQAGEFADGAPVYVAAAVATPIRQPEADTVLQDPDFLAWKAEREQARMAKAYKAANAKPLASSMVTKVVVGGIASWLAVKYGVEISPEYRDIAENIIVGAIGAGAIYGRQRATTFISGIFSGGSK</sequence>
<gene>
    <name evidence="1" type="ORF">VSS37_03785</name>
</gene>
<evidence type="ECO:0000313" key="1">
    <source>
        <dbReference type="EMBL" id="MEB4590092.1"/>
    </source>
</evidence>
<dbReference type="SUPFAM" id="SSF53955">
    <property type="entry name" value="Lysozyme-like"/>
    <property type="match status" value="1"/>
</dbReference>
<evidence type="ECO:0000313" key="2">
    <source>
        <dbReference type="Proteomes" id="UP001308005"/>
    </source>
</evidence>
<dbReference type="RefSeq" id="WP_324693327.1">
    <property type="nucleotide sequence ID" value="NZ_JAYMYJ010000030.1"/>
</dbReference>
<dbReference type="Proteomes" id="UP001308005">
    <property type="component" value="Unassembled WGS sequence"/>
</dbReference>
<reference evidence="2" key="1">
    <citation type="submission" date="2023-07" db="EMBL/GenBank/DDBJ databases">
        <title>The carbon used by Thiothrix.</title>
        <authorList>
            <person name="Chen L."/>
        </authorList>
    </citation>
    <scope>NUCLEOTIDE SEQUENCE [LARGE SCALE GENOMIC DNA]</scope>
</reference>
<protein>
    <submittedName>
        <fullName evidence="1">Uncharacterized protein</fullName>
    </submittedName>
</protein>
<name>A0ABU6CVI5_9GAMM</name>
<comment type="caution">
    <text evidence="1">The sequence shown here is derived from an EMBL/GenBank/DDBJ whole genome shotgun (WGS) entry which is preliminary data.</text>
</comment>
<proteinExistence type="predicted"/>
<accession>A0ABU6CVI5</accession>
<reference evidence="1 2" key="2">
    <citation type="submission" date="2024-01" db="EMBL/GenBank/DDBJ databases">
        <authorList>
            <person name="Xie X."/>
        </authorList>
    </citation>
    <scope>NUCLEOTIDE SEQUENCE [LARGE SCALE GENOMIC DNA]</scope>
    <source>
        <strain evidence="1">SCUT-1</strain>
    </source>
</reference>
<keyword evidence="2" id="KW-1185">Reference proteome</keyword>
<dbReference type="InterPro" id="IPR023346">
    <property type="entry name" value="Lysozyme-like_dom_sf"/>
</dbReference>
<organism evidence="1 2">
    <name type="scientific">Candidatus Thiothrix phosphatis</name>
    <dbReference type="NCBI Taxonomy" id="3112415"/>
    <lineage>
        <taxon>Bacteria</taxon>
        <taxon>Pseudomonadati</taxon>
        <taxon>Pseudomonadota</taxon>
        <taxon>Gammaproteobacteria</taxon>
        <taxon>Thiotrichales</taxon>
        <taxon>Thiotrichaceae</taxon>
        <taxon>Thiothrix</taxon>
    </lineage>
</organism>
<dbReference type="Gene3D" id="1.10.530.10">
    <property type="match status" value="1"/>
</dbReference>
<dbReference type="EMBL" id="JAYMYJ010000030">
    <property type="protein sequence ID" value="MEB4590092.1"/>
    <property type="molecule type" value="Genomic_DNA"/>
</dbReference>